<accession>B3T3N1</accession>
<gene>
    <name evidence="3" type="ORF">ALOHA_HF4000ANIW133B20ctg3g23</name>
</gene>
<feature type="transmembrane region" description="Helical" evidence="2">
    <location>
        <begin position="116"/>
        <end position="134"/>
    </location>
</feature>
<protein>
    <recommendedName>
        <fullName evidence="4">DUF883 domain-containing protein</fullName>
    </recommendedName>
</protein>
<keyword evidence="2" id="KW-0812">Transmembrane</keyword>
<feature type="compositionally biased region" description="Basic and acidic residues" evidence="1">
    <location>
        <begin position="41"/>
        <end position="50"/>
    </location>
</feature>
<dbReference type="AlphaFoldDB" id="B3T3N1"/>
<evidence type="ECO:0008006" key="4">
    <source>
        <dbReference type="Google" id="ProtNLM"/>
    </source>
</evidence>
<feature type="region of interest" description="Disordered" evidence="1">
    <location>
        <begin position="1"/>
        <end position="50"/>
    </location>
</feature>
<proteinExistence type="predicted"/>
<reference evidence="3" key="1">
    <citation type="journal article" date="2008" name="ISME J.">
        <title>Genomic patterns of recombination, clonal divergence and environment in marine microbial populations.</title>
        <authorList>
            <person name="Konstantinidis K.T."/>
            <person name="Delong E.F."/>
        </authorList>
    </citation>
    <scope>NUCLEOTIDE SEQUENCE</scope>
</reference>
<evidence type="ECO:0000256" key="2">
    <source>
        <dbReference type="SAM" id="Phobius"/>
    </source>
</evidence>
<evidence type="ECO:0000313" key="3">
    <source>
        <dbReference type="EMBL" id="ABZ07190.1"/>
    </source>
</evidence>
<name>B3T3N1_9ZZZZ</name>
<organism evidence="3">
    <name type="scientific">uncultured marine microorganism HF4000_ANIW133B20</name>
    <dbReference type="NCBI Taxonomy" id="455528"/>
    <lineage>
        <taxon>unclassified sequences</taxon>
        <taxon>environmental samples</taxon>
    </lineage>
</organism>
<dbReference type="EMBL" id="EU016594">
    <property type="protein sequence ID" value="ABZ07190.1"/>
    <property type="molecule type" value="Genomic_DNA"/>
</dbReference>
<sequence length="137" mass="15049">MFNSNTASEIKDQASELAETAQETLSDSAKAGKASVRKLGRKLENKARDSKKEALALLESLRDILDPDAHSNATEHVIEQLSENFSEWSESLDKELSQVLKNSRIQPRQWLRKPSLLTLSLAVGAGVLVGYALGKDD</sequence>
<keyword evidence="2" id="KW-0472">Membrane</keyword>
<evidence type="ECO:0000256" key="1">
    <source>
        <dbReference type="SAM" id="MobiDB-lite"/>
    </source>
</evidence>
<keyword evidence="2" id="KW-1133">Transmembrane helix</keyword>